<dbReference type="Gene3D" id="1.10.3720.10">
    <property type="entry name" value="MetI-like"/>
    <property type="match status" value="1"/>
</dbReference>
<accession>A0ABX0SCC3</accession>
<dbReference type="CDD" id="cd06261">
    <property type="entry name" value="TM_PBP2"/>
    <property type="match status" value="1"/>
</dbReference>
<keyword evidence="2 7" id="KW-0813">Transport</keyword>
<dbReference type="PANTHER" id="PTHR43386">
    <property type="entry name" value="OLIGOPEPTIDE TRANSPORT SYSTEM PERMEASE PROTEIN APPC"/>
    <property type="match status" value="1"/>
</dbReference>
<keyword evidence="5 7" id="KW-1133">Transmembrane helix</keyword>
<protein>
    <submittedName>
        <fullName evidence="9">Peptide/nickel transport system permease protein</fullName>
    </submittedName>
</protein>
<comment type="subcellular location">
    <subcellularLocation>
        <location evidence="1 7">Cell membrane</location>
        <topology evidence="1 7">Multi-pass membrane protein</topology>
    </subcellularLocation>
</comment>
<keyword evidence="3" id="KW-1003">Cell membrane</keyword>
<dbReference type="Proteomes" id="UP000749311">
    <property type="component" value="Unassembled WGS sequence"/>
</dbReference>
<dbReference type="Pfam" id="PF00528">
    <property type="entry name" value="BPD_transp_1"/>
    <property type="match status" value="1"/>
</dbReference>
<proteinExistence type="inferred from homology"/>
<feature type="transmembrane region" description="Helical" evidence="7">
    <location>
        <begin position="125"/>
        <end position="144"/>
    </location>
</feature>
<evidence type="ECO:0000256" key="3">
    <source>
        <dbReference type="ARBA" id="ARBA00022475"/>
    </source>
</evidence>
<keyword evidence="4 7" id="KW-0812">Transmembrane</keyword>
<dbReference type="RefSeq" id="WP_167164857.1">
    <property type="nucleotide sequence ID" value="NZ_BAAAOO010000002.1"/>
</dbReference>
<name>A0ABX0SCC3_9ACTN</name>
<dbReference type="SUPFAM" id="SSF161098">
    <property type="entry name" value="MetI-like"/>
    <property type="match status" value="1"/>
</dbReference>
<organism evidence="9 10">
    <name type="scientific">Brooklawnia cerclae</name>
    <dbReference type="NCBI Taxonomy" id="349934"/>
    <lineage>
        <taxon>Bacteria</taxon>
        <taxon>Bacillati</taxon>
        <taxon>Actinomycetota</taxon>
        <taxon>Actinomycetes</taxon>
        <taxon>Propionibacteriales</taxon>
        <taxon>Propionibacteriaceae</taxon>
        <taxon>Brooklawnia</taxon>
    </lineage>
</organism>
<keyword evidence="6 7" id="KW-0472">Membrane</keyword>
<feature type="transmembrane region" description="Helical" evidence="7">
    <location>
        <begin position="98"/>
        <end position="119"/>
    </location>
</feature>
<dbReference type="InterPro" id="IPR050366">
    <property type="entry name" value="BP-dependent_transpt_permease"/>
</dbReference>
<feature type="transmembrane region" description="Helical" evidence="7">
    <location>
        <begin position="231"/>
        <end position="251"/>
    </location>
</feature>
<evidence type="ECO:0000256" key="1">
    <source>
        <dbReference type="ARBA" id="ARBA00004651"/>
    </source>
</evidence>
<dbReference type="EMBL" id="JAAMOZ010000001">
    <property type="protein sequence ID" value="NIH56043.1"/>
    <property type="molecule type" value="Genomic_DNA"/>
</dbReference>
<dbReference type="PROSITE" id="PS50928">
    <property type="entry name" value="ABC_TM1"/>
    <property type="match status" value="1"/>
</dbReference>
<dbReference type="InterPro" id="IPR035906">
    <property type="entry name" value="MetI-like_sf"/>
</dbReference>
<evidence type="ECO:0000256" key="7">
    <source>
        <dbReference type="RuleBase" id="RU363032"/>
    </source>
</evidence>
<comment type="similarity">
    <text evidence="7">Belongs to the binding-protein-dependent transport system permease family.</text>
</comment>
<evidence type="ECO:0000259" key="8">
    <source>
        <dbReference type="PROSITE" id="PS50928"/>
    </source>
</evidence>
<evidence type="ECO:0000256" key="5">
    <source>
        <dbReference type="ARBA" id="ARBA00022989"/>
    </source>
</evidence>
<dbReference type="InterPro" id="IPR000515">
    <property type="entry name" value="MetI-like"/>
</dbReference>
<reference evidence="9 10" key="1">
    <citation type="submission" date="2020-02" db="EMBL/GenBank/DDBJ databases">
        <title>Sequencing the genomes of 1000 actinobacteria strains.</title>
        <authorList>
            <person name="Klenk H.-P."/>
        </authorList>
    </citation>
    <scope>NUCLEOTIDE SEQUENCE [LARGE SCALE GENOMIC DNA]</scope>
    <source>
        <strain evidence="9 10">DSM 19609</strain>
    </source>
</reference>
<feature type="domain" description="ABC transmembrane type-1" evidence="8">
    <location>
        <begin position="63"/>
        <end position="251"/>
    </location>
</feature>
<feature type="transmembrane region" description="Helical" evidence="7">
    <location>
        <begin position="191"/>
        <end position="211"/>
    </location>
</feature>
<dbReference type="PANTHER" id="PTHR43386:SF25">
    <property type="entry name" value="PEPTIDE ABC TRANSPORTER PERMEASE PROTEIN"/>
    <property type="match status" value="1"/>
</dbReference>
<evidence type="ECO:0000313" key="9">
    <source>
        <dbReference type="EMBL" id="NIH56043.1"/>
    </source>
</evidence>
<sequence>MRRTDRVWLTLLLAVLGLALVGPLFADGADATVATGYLSPAQHGPLGTDGLGRDVWLRLAHGGAGLLLVAVIATAAAMLIGIVLGLTLTAHNLVARLLGLLTDLLLVIPSMLTMMVLVFGLGSGVWTMVLIMTVASVPFVARFTRSIATPVLGSDYVLAARAAGDSWYTVFRREVLPNLAPPLLADAGTRLISALYLVAAAGFLGFSPLGGDGDWATMVQAGLEGIRLNPWASLAPALAIAAVTIPANLLADRVMRRVMS</sequence>
<feature type="transmembrane region" description="Helical" evidence="7">
    <location>
        <begin position="64"/>
        <end position="86"/>
    </location>
</feature>
<comment type="caution">
    <text evidence="9">The sequence shown here is derived from an EMBL/GenBank/DDBJ whole genome shotgun (WGS) entry which is preliminary data.</text>
</comment>
<keyword evidence="10" id="KW-1185">Reference proteome</keyword>
<evidence type="ECO:0000256" key="2">
    <source>
        <dbReference type="ARBA" id="ARBA00022448"/>
    </source>
</evidence>
<evidence type="ECO:0000313" key="10">
    <source>
        <dbReference type="Proteomes" id="UP000749311"/>
    </source>
</evidence>
<evidence type="ECO:0000256" key="4">
    <source>
        <dbReference type="ARBA" id="ARBA00022692"/>
    </source>
</evidence>
<gene>
    <name evidence="9" type="ORF">FB473_000688</name>
</gene>
<evidence type="ECO:0000256" key="6">
    <source>
        <dbReference type="ARBA" id="ARBA00023136"/>
    </source>
</evidence>